<gene>
    <name evidence="2" type="primary">20206267</name>
    <name evidence="1" type="ORF">HELRODRAFT_177484</name>
</gene>
<reference evidence="3" key="1">
    <citation type="submission" date="2012-12" db="EMBL/GenBank/DDBJ databases">
        <authorList>
            <person name="Hellsten U."/>
            <person name="Grimwood J."/>
            <person name="Chapman J.A."/>
            <person name="Shapiro H."/>
            <person name="Aerts A."/>
            <person name="Otillar R.P."/>
            <person name="Terry A.Y."/>
            <person name="Boore J.L."/>
            <person name="Simakov O."/>
            <person name="Marletaz F."/>
            <person name="Cho S.-J."/>
            <person name="Edsinger-Gonzales E."/>
            <person name="Havlak P."/>
            <person name="Kuo D.-H."/>
            <person name="Larsson T."/>
            <person name="Lv J."/>
            <person name="Arendt D."/>
            <person name="Savage R."/>
            <person name="Osoegawa K."/>
            <person name="de Jong P."/>
            <person name="Lindberg D.R."/>
            <person name="Seaver E.C."/>
            <person name="Weisblat D.A."/>
            <person name="Putnam N.H."/>
            <person name="Grigoriev I.V."/>
            <person name="Rokhsar D.S."/>
        </authorList>
    </citation>
    <scope>NUCLEOTIDE SEQUENCE</scope>
</reference>
<dbReference type="RefSeq" id="XP_009023928.1">
    <property type="nucleotide sequence ID" value="XM_009025680.1"/>
</dbReference>
<evidence type="ECO:0000313" key="1">
    <source>
        <dbReference type="EMBL" id="ESN97848.1"/>
    </source>
</evidence>
<dbReference type="EMBL" id="AMQM01006076">
    <property type="status" value="NOT_ANNOTATED_CDS"/>
    <property type="molecule type" value="Genomic_DNA"/>
</dbReference>
<proteinExistence type="predicted"/>
<dbReference type="EnsemblMetazoa" id="HelroT177484">
    <property type="protein sequence ID" value="HelroP177484"/>
    <property type="gene ID" value="HelroG177484"/>
</dbReference>
<dbReference type="PANTHER" id="PTHR14614:SF44">
    <property type="entry name" value="PROTEIN N-LYSINE METHYLTRANSFERASE METTL21D"/>
    <property type="match status" value="1"/>
</dbReference>
<dbReference type="Gene3D" id="3.40.50.150">
    <property type="entry name" value="Vaccinia Virus protein VP39"/>
    <property type="match status" value="1"/>
</dbReference>
<dbReference type="Pfam" id="PF10294">
    <property type="entry name" value="Methyltransf_16"/>
    <property type="match status" value="1"/>
</dbReference>
<dbReference type="SUPFAM" id="SSF53335">
    <property type="entry name" value="S-adenosyl-L-methionine-dependent methyltransferases"/>
    <property type="match status" value="1"/>
</dbReference>
<evidence type="ECO:0000313" key="2">
    <source>
        <dbReference type="EnsemblMetazoa" id="HelroP177484"/>
    </source>
</evidence>
<dbReference type="InParanoid" id="T1FBR8"/>
<dbReference type="InterPro" id="IPR029063">
    <property type="entry name" value="SAM-dependent_MTases_sf"/>
</dbReference>
<organism evidence="2 3">
    <name type="scientific">Helobdella robusta</name>
    <name type="common">Californian leech</name>
    <dbReference type="NCBI Taxonomy" id="6412"/>
    <lineage>
        <taxon>Eukaryota</taxon>
        <taxon>Metazoa</taxon>
        <taxon>Spiralia</taxon>
        <taxon>Lophotrochozoa</taxon>
        <taxon>Annelida</taxon>
        <taxon>Clitellata</taxon>
        <taxon>Hirudinea</taxon>
        <taxon>Rhynchobdellida</taxon>
        <taxon>Glossiphoniidae</taxon>
        <taxon>Helobdella</taxon>
    </lineage>
</organism>
<name>T1FBR8_HELRO</name>
<dbReference type="STRING" id="6412.T1FBR8"/>
<protein>
    <recommendedName>
        <fullName evidence="4">Methyltransferase small domain-containing protein</fullName>
    </recommendedName>
</protein>
<dbReference type="KEGG" id="hro:HELRODRAFT_177484"/>
<dbReference type="EMBL" id="KB097269">
    <property type="protein sequence ID" value="ESN97848.1"/>
    <property type="molecule type" value="Genomic_DNA"/>
</dbReference>
<dbReference type="OrthoDB" id="413520at2759"/>
<dbReference type="CDD" id="cd02440">
    <property type="entry name" value="AdoMet_MTases"/>
    <property type="match status" value="1"/>
</dbReference>
<dbReference type="InterPro" id="IPR019410">
    <property type="entry name" value="Methyltransf_16"/>
</dbReference>
<accession>T1FBR8</accession>
<dbReference type="eggNOG" id="KOG2497">
    <property type="taxonomic scope" value="Eukaryota"/>
</dbReference>
<dbReference type="CTD" id="20206267"/>
<keyword evidence="3" id="KW-1185">Reference proteome</keyword>
<dbReference type="EMBL" id="AMQM01006077">
    <property type="status" value="NOT_ANNOTATED_CDS"/>
    <property type="molecule type" value="Genomic_DNA"/>
</dbReference>
<dbReference type="HOGENOM" id="CLU_1385545_0_0_1"/>
<dbReference type="GeneID" id="20206267"/>
<reference evidence="1 3" key="2">
    <citation type="journal article" date="2013" name="Nature">
        <title>Insights into bilaterian evolution from three spiralian genomes.</title>
        <authorList>
            <person name="Simakov O."/>
            <person name="Marletaz F."/>
            <person name="Cho S.J."/>
            <person name="Edsinger-Gonzales E."/>
            <person name="Havlak P."/>
            <person name="Hellsten U."/>
            <person name="Kuo D.H."/>
            <person name="Larsson T."/>
            <person name="Lv J."/>
            <person name="Arendt D."/>
            <person name="Savage R."/>
            <person name="Osoegawa K."/>
            <person name="de Jong P."/>
            <person name="Grimwood J."/>
            <person name="Chapman J.A."/>
            <person name="Shapiro H."/>
            <person name="Aerts A."/>
            <person name="Otillar R.P."/>
            <person name="Terry A.Y."/>
            <person name="Boore J.L."/>
            <person name="Grigoriev I.V."/>
            <person name="Lindberg D.R."/>
            <person name="Seaver E.C."/>
            <person name="Weisblat D.A."/>
            <person name="Putnam N.H."/>
            <person name="Rokhsar D.S."/>
        </authorList>
    </citation>
    <scope>NUCLEOTIDE SEQUENCE</scope>
</reference>
<reference evidence="2" key="3">
    <citation type="submission" date="2015-06" db="UniProtKB">
        <authorList>
            <consortium name="EnsemblMetazoa"/>
        </authorList>
    </citation>
    <scope>IDENTIFICATION</scope>
</reference>
<dbReference type="PANTHER" id="PTHR14614">
    <property type="entry name" value="HEPATOCELLULAR CARCINOMA-ASSOCIATED ANTIGEN"/>
    <property type="match status" value="1"/>
</dbReference>
<evidence type="ECO:0000313" key="3">
    <source>
        <dbReference type="Proteomes" id="UP000015101"/>
    </source>
</evidence>
<dbReference type="AlphaFoldDB" id="T1FBR8"/>
<evidence type="ECO:0008006" key="4">
    <source>
        <dbReference type="Google" id="ProtNLM"/>
    </source>
</evidence>
<dbReference type="Proteomes" id="UP000015101">
    <property type="component" value="Unassembled WGS sequence"/>
</dbReference>
<sequence>MEGCFFPKAGDQGRGISRKVRKISKKSWRYFFEKLTNGGGNSIKNYVDDWREGFSPQALSCYLSENPAICQRKKILELGSGTGLTGLLAAKLSDDPSKVFLTDNNDHVLELLQKNIESNFENSCYKPVCSNLSWGKDHLKTFTDKHGSDFNMLLGADVVYWPASVSLFIETVQHFLKNLKLELLLVGSSTWDVFLAV</sequence>